<proteinExistence type="predicted"/>
<comment type="caution">
    <text evidence="2">The sequence shown here is derived from an EMBL/GenBank/DDBJ whole genome shotgun (WGS) entry which is preliminary data.</text>
</comment>
<organism evidence="2 3">
    <name type="scientific">Streblomastix strix</name>
    <dbReference type="NCBI Taxonomy" id="222440"/>
    <lineage>
        <taxon>Eukaryota</taxon>
        <taxon>Metamonada</taxon>
        <taxon>Preaxostyla</taxon>
        <taxon>Oxymonadida</taxon>
        <taxon>Streblomastigidae</taxon>
        <taxon>Streblomastix</taxon>
    </lineage>
</organism>
<dbReference type="PANTHER" id="PTHR33050:SF7">
    <property type="entry name" value="RIBONUCLEASE H"/>
    <property type="match status" value="1"/>
</dbReference>
<reference evidence="2 3" key="1">
    <citation type="submission" date="2019-03" db="EMBL/GenBank/DDBJ databases">
        <title>Single cell metagenomics reveals metabolic interactions within the superorganism composed of flagellate Streblomastix strix and complex community of Bacteroidetes bacteria on its surface.</title>
        <authorList>
            <person name="Treitli S.C."/>
            <person name="Kolisko M."/>
            <person name="Husnik F."/>
            <person name="Keeling P."/>
            <person name="Hampl V."/>
        </authorList>
    </citation>
    <scope>NUCLEOTIDE SEQUENCE [LARGE SCALE GENOMIC DNA]</scope>
    <source>
        <strain evidence="2">ST1C</strain>
    </source>
</reference>
<accession>A0A5J4WF54</accession>
<name>A0A5J4WF54_9EUKA</name>
<dbReference type="SUPFAM" id="SSF56672">
    <property type="entry name" value="DNA/RNA polymerases"/>
    <property type="match status" value="1"/>
</dbReference>
<feature type="domain" description="Reverse transcriptase" evidence="1">
    <location>
        <begin position="51"/>
        <end position="236"/>
    </location>
</feature>
<dbReference type="Gene3D" id="3.30.70.270">
    <property type="match status" value="1"/>
</dbReference>
<dbReference type="Pfam" id="PF00078">
    <property type="entry name" value="RVT_1"/>
    <property type="match status" value="1"/>
</dbReference>
<dbReference type="PROSITE" id="PS50878">
    <property type="entry name" value="RT_POL"/>
    <property type="match status" value="1"/>
</dbReference>
<dbReference type="PANTHER" id="PTHR33050">
    <property type="entry name" value="REVERSE TRANSCRIPTASE DOMAIN-CONTAINING PROTEIN"/>
    <property type="match status" value="1"/>
</dbReference>
<evidence type="ECO:0000313" key="3">
    <source>
        <dbReference type="Proteomes" id="UP000324800"/>
    </source>
</evidence>
<dbReference type="InterPro" id="IPR000477">
    <property type="entry name" value="RT_dom"/>
</dbReference>
<gene>
    <name evidence="2" type="ORF">EZS28_010984</name>
</gene>
<sequence length="236" mass="27653">MEIDMESEGHDINPSPLEAKINQASFHRQRYNLATKSYLLRYISILGTGLHHPGYGEGQIEVQEVILRYASGETISITEWRKILDASILNEEIQSLHFQMSGVDQVRYLLIPNDWAVTLDLKSAFHHLIVYPPHRAYLAFEIDNHHYQNKAMPFGWKHSPIFFTQVLIFLLTEIRKRTDTRIINYSDDLFLLHQDKNCFFFQTQYIINIQDQFGWTITLSKCQLAPKQDIDLLGWI</sequence>
<dbReference type="InterPro" id="IPR052055">
    <property type="entry name" value="Hepadnavirus_pol/RT"/>
</dbReference>
<dbReference type="InterPro" id="IPR043128">
    <property type="entry name" value="Rev_trsase/Diguanyl_cyclase"/>
</dbReference>
<evidence type="ECO:0000259" key="1">
    <source>
        <dbReference type="PROSITE" id="PS50878"/>
    </source>
</evidence>
<evidence type="ECO:0000313" key="2">
    <source>
        <dbReference type="EMBL" id="KAA6393491.1"/>
    </source>
</evidence>
<dbReference type="InterPro" id="IPR043502">
    <property type="entry name" value="DNA/RNA_pol_sf"/>
</dbReference>
<dbReference type="EMBL" id="SNRW01002216">
    <property type="protein sequence ID" value="KAA6393491.1"/>
    <property type="molecule type" value="Genomic_DNA"/>
</dbReference>
<protein>
    <recommendedName>
        <fullName evidence="1">Reverse transcriptase domain-containing protein</fullName>
    </recommendedName>
</protein>
<dbReference type="AlphaFoldDB" id="A0A5J4WF54"/>
<dbReference type="Proteomes" id="UP000324800">
    <property type="component" value="Unassembled WGS sequence"/>
</dbReference>